<dbReference type="STRING" id="1295533.A0A1E3HA39"/>
<name>A0A1E3HA39_9TREE</name>
<accession>A0A1E3HA39</accession>
<comment type="caution">
    <text evidence="2">The sequence shown here is derived from an EMBL/GenBank/DDBJ whole genome shotgun (WGS) entry which is preliminary data.</text>
</comment>
<gene>
    <name evidence="2" type="ORF">L202_07744</name>
</gene>
<dbReference type="GeneID" id="30159053"/>
<dbReference type="EMBL" id="AWGJ01000013">
    <property type="protein sequence ID" value="ODN73183.1"/>
    <property type="molecule type" value="Genomic_DNA"/>
</dbReference>
<feature type="region of interest" description="Disordered" evidence="1">
    <location>
        <begin position="320"/>
        <end position="354"/>
    </location>
</feature>
<evidence type="ECO:0000313" key="3">
    <source>
        <dbReference type="Proteomes" id="UP000094065"/>
    </source>
</evidence>
<dbReference type="OrthoDB" id="2578240at2759"/>
<dbReference type="AlphaFoldDB" id="A0A1E3HA39"/>
<sequence>MSAYTSGHHPVPTVLCCLLGGSILVLLELQQPPLFHHPPLLALPHSEFPHSRFLTEIPSHLLSSLLSTTVPTMSTPSLPNDTPPHMATTSIPGSGFHNAMAKVPVLTGKENFPKWKTSLILYLGSLGARVFIQNDKSQMDDATWRARDEQIAYSILLTTSSPIQQSLFHLLEETSSTSLSSTVYDTIVLNYGAADAQSVFDKGRELLGSTCQEGGDVAEWTHEVMARYEELKGLKWTLEDTVVNVLLHGLPSGEYQNYVYNVLANPTRPTPTDVSTAIRRLAAHQKSSRSFGPPDESALVASRVKLRPSAENPCRLCKAPDHWSQQCPRRNASVPAEAAMATVDEEGDSDGSAY</sequence>
<keyword evidence="3" id="KW-1185">Reference proteome</keyword>
<evidence type="ECO:0000256" key="1">
    <source>
        <dbReference type="SAM" id="MobiDB-lite"/>
    </source>
</evidence>
<dbReference type="Proteomes" id="UP000094065">
    <property type="component" value="Unassembled WGS sequence"/>
</dbReference>
<evidence type="ECO:0000313" key="2">
    <source>
        <dbReference type="EMBL" id="ODN73183.1"/>
    </source>
</evidence>
<proteinExistence type="predicted"/>
<feature type="compositionally biased region" description="Acidic residues" evidence="1">
    <location>
        <begin position="343"/>
        <end position="354"/>
    </location>
</feature>
<dbReference type="Pfam" id="PF14223">
    <property type="entry name" value="Retrotran_gag_2"/>
    <property type="match status" value="1"/>
</dbReference>
<dbReference type="RefSeq" id="XP_018989095.1">
    <property type="nucleotide sequence ID" value="XM_019142524.1"/>
</dbReference>
<protein>
    <submittedName>
        <fullName evidence="2">Uncharacterized protein</fullName>
    </submittedName>
</protein>
<organism evidence="2 3">
    <name type="scientific">Cryptococcus amylolentus CBS 6039</name>
    <dbReference type="NCBI Taxonomy" id="1295533"/>
    <lineage>
        <taxon>Eukaryota</taxon>
        <taxon>Fungi</taxon>
        <taxon>Dikarya</taxon>
        <taxon>Basidiomycota</taxon>
        <taxon>Agaricomycotina</taxon>
        <taxon>Tremellomycetes</taxon>
        <taxon>Tremellales</taxon>
        <taxon>Cryptococcaceae</taxon>
        <taxon>Cryptococcus</taxon>
    </lineage>
</organism>
<reference evidence="2 3" key="1">
    <citation type="submission" date="2016-06" db="EMBL/GenBank/DDBJ databases">
        <title>Evolution of pathogenesis and genome organization in the Tremellales.</title>
        <authorList>
            <person name="Cuomo C."/>
            <person name="Litvintseva A."/>
            <person name="Heitman J."/>
            <person name="Chen Y."/>
            <person name="Sun S."/>
            <person name="Springer D."/>
            <person name="Dromer F."/>
            <person name="Young S."/>
            <person name="Zeng Q."/>
            <person name="Chapman S."/>
            <person name="Gujja S."/>
            <person name="Saif S."/>
            <person name="Birren B."/>
        </authorList>
    </citation>
    <scope>NUCLEOTIDE SEQUENCE [LARGE SCALE GENOMIC DNA]</scope>
    <source>
        <strain evidence="2 3">CBS 6039</strain>
    </source>
</reference>